<reference evidence="1 2" key="1">
    <citation type="submission" date="2017-11" db="EMBL/GenBank/DDBJ databases">
        <title>Genome sequence of Entomoplasma somnilux PYAN-1 (ATCC 49194).</title>
        <authorList>
            <person name="Lo W.-S."/>
            <person name="Gasparich G.E."/>
            <person name="Kuo C.-H."/>
        </authorList>
    </citation>
    <scope>NUCLEOTIDE SEQUENCE [LARGE SCALE GENOMIC DNA]</scope>
    <source>
        <strain evidence="1 2">PYAN-1</strain>
    </source>
</reference>
<keyword evidence="2" id="KW-1185">Reference proteome</keyword>
<sequence>MAEQVNSMSDNPEPYSKNSLLNNVKSYAAFMSN</sequence>
<accession>A0A2K8NYY7</accession>
<proteinExistence type="predicted"/>
<dbReference type="KEGG" id="esx:ESOMN_v1c05720"/>
<dbReference type="Proteomes" id="UP000232230">
    <property type="component" value="Chromosome"/>
</dbReference>
<evidence type="ECO:0000313" key="2">
    <source>
        <dbReference type="Proteomes" id="UP000232230"/>
    </source>
</evidence>
<protein>
    <submittedName>
        <fullName evidence="1">Uncharacterized protein</fullName>
    </submittedName>
</protein>
<gene>
    <name evidence="1" type="ORF">ESOMN_v1c05720</name>
</gene>
<dbReference type="AlphaFoldDB" id="A0A2K8NYY7"/>
<evidence type="ECO:0000313" key="1">
    <source>
        <dbReference type="EMBL" id="ATZ18954.1"/>
    </source>
</evidence>
<dbReference type="EMBL" id="CP024965">
    <property type="protein sequence ID" value="ATZ18954.1"/>
    <property type="molecule type" value="Genomic_DNA"/>
</dbReference>
<organism evidence="1 2">
    <name type="scientific">Williamsoniiplasma somnilux</name>
    <dbReference type="NCBI Taxonomy" id="215578"/>
    <lineage>
        <taxon>Bacteria</taxon>
        <taxon>Bacillati</taxon>
        <taxon>Mycoplasmatota</taxon>
        <taxon>Mollicutes</taxon>
        <taxon>Entomoplasmatales</taxon>
        <taxon>Williamsoniiplasma</taxon>
    </lineage>
</organism>
<name>A0A2K8NYY7_9MOLU</name>